<feature type="domain" description="DDH" evidence="1">
    <location>
        <begin position="15"/>
        <end position="153"/>
    </location>
</feature>
<accession>A0ABT2TGQ1</accession>
<dbReference type="EMBL" id="JAOQJQ010000001">
    <property type="protein sequence ID" value="MCU6761353.1"/>
    <property type="molecule type" value="Genomic_DNA"/>
</dbReference>
<reference evidence="3 4" key="1">
    <citation type="journal article" date="2021" name="ISME Commun">
        <title>Automated analysis of genomic sequences facilitates high-throughput and comprehensive description of bacteria.</title>
        <authorList>
            <person name="Hitch T.C.A."/>
        </authorList>
    </citation>
    <scope>NUCLEOTIDE SEQUENCE [LARGE SCALE GENOMIC DNA]</scope>
    <source>
        <strain evidence="3 4">Sanger_109</strain>
    </source>
</reference>
<dbReference type="Proteomes" id="UP001652442">
    <property type="component" value="Unassembled WGS sequence"/>
</dbReference>
<gene>
    <name evidence="3" type="ORF">OCV88_03235</name>
</gene>
<name>A0ABT2TGQ1_9FIRM</name>
<dbReference type="InterPro" id="IPR001667">
    <property type="entry name" value="DDH_dom"/>
</dbReference>
<dbReference type="SUPFAM" id="SSF64182">
    <property type="entry name" value="DHH phosphoesterases"/>
    <property type="match status" value="1"/>
</dbReference>
<dbReference type="InterPro" id="IPR038763">
    <property type="entry name" value="DHH_sf"/>
</dbReference>
<dbReference type="Pfam" id="PF02272">
    <property type="entry name" value="DHHA1"/>
    <property type="match status" value="1"/>
</dbReference>
<keyword evidence="4" id="KW-1185">Reference proteome</keyword>
<feature type="domain" description="DHHA1" evidence="2">
    <location>
        <begin position="217"/>
        <end position="311"/>
    </location>
</feature>
<dbReference type="InterPro" id="IPR051319">
    <property type="entry name" value="Oligoribo/pAp-PDE_c-di-AMP_PDE"/>
</dbReference>
<dbReference type="InterPro" id="IPR003156">
    <property type="entry name" value="DHHA1_dom"/>
</dbReference>
<proteinExistence type="predicted"/>
<evidence type="ECO:0000259" key="2">
    <source>
        <dbReference type="Pfam" id="PF02272"/>
    </source>
</evidence>
<sequence>MNSLKEILKGVKTAAISGHVRPDGDCTGSCLATYNYIKENYPDISVDLYLEPVPNIFKFLKNSGDIISDCSQDKVYDIFFAQDCSDSERLGEAGKYFCAAKKTVCIDHHKSNLEFADVNYIFPDASSTSELVYNLMEESKISKAVAECIYLGIIHDTGVFQYSCTSSKTMQIAGKLMDKGIDYPAIVNDTFFTKTYEQIRIFGQAMLKSQRYLNDTCIYTVITKDEMEQFGVLPKHLEGIVSQLRSVKGIEAAIFLYQNEKDNYKVSLRSGNLVDVSEVAQKFGGGGHAKAAGITMHGEAGQIRELLLKEIQLQLENRIHV</sequence>
<organism evidence="3 4">
    <name type="scientific">Brotonthovivens ammoniilytica</name>
    <dbReference type="NCBI Taxonomy" id="2981725"/>
    <lineage>
        <taxon>Bacteria</taxon>
        <taxon>Bacillati</taxon>
        <taxon>Bacillota</taxon>
        <taxon>Clostridia</taxon>
        <taxon>Lachnospirales</taxon>
        <taxon>Lachnospiraceae</taxon>
        <taxon>Brotonthovivens</taxon>
    </lineage>
</organism>
<dbReference type="Gene3D" id="3.10.310.30">
    <property type="match status" value="1"/>
</dbReference>
<protein>
    <submittedName>
        <fullName evidence="3">Bifunctional oligoribonuclease/PAP phosphatase NrnA</fullName>
    </submittedName>
</protein>
<dbReference type="Pfam" id="PF01368">
    <property type="entry name" value="DHH"/>
    <property type="match status" value="1"/>
</dbReference>
<dbReference type="RefSeq" id="WP_158424189.1">
    <property type="nucleotide sequence ID" value="NZ_JAOQJQ010000001.1"/>
</dbReference>
<dbReference type="PANTHER" id="PTHR47618">
    <property type="entry name" value="BIFUNCTIONAL OLIGORIBONUCLEASE AND PAP PHOSPHATASE NRNA"/>
    <property type="match status" value="1"/>
</dbReference>
<dbReference type="PANTHER" id="PTHR47618:SF1">
    <property type="entry name" value="BIFUNCTIONAL OLIGORIBONUCLEASE AND PAP PHOSPHATASE NRNA"/>
    <property type="match status" value="1"/>
</dbReference>
<evidence type="ECO:0000313" key="4">
    <source>
        <dbReference type="Proteomes" id="UP001652442"/>
    </source>
</evidence>
<evidence type="ECO:0000313" key="3">
    <source>
        <dbReference type="EMBL" id="MCU6761353.1"/>
    </source>
</evidence>
<comment type="caution">
    <text evidence="3">The sequence shown here is derived from an EMBL/GenBank/DDBJ whole genome shotgun (WGS) entry which is preliminary data.</text>
</comment>
<evidence type="ECO:0000259" key="1">
    <source>
        <dbReference type="Pfam" id="PF01368"/>
    </source>
</evidence>
<dbReference type="Gene3D" id="3.90.1640.10">
    <property type="entry name" value="inorganic pyrophosphatase (n-terminal core)"/>
    <property type="match status" value="1"/>
</dbReference>